<dbReference type="PANTHER" id="PTHR21581:SF6">
    <property type="entry name" value="TRAFFICKING PROTEIN PARTICLE COMPLEX SUBUNIT 12"/>
    <property type="match status" value="1"/>
</dbReference>
<feature type="region of interest" description="Disordered" evidence="1">
    <location>
        <begin position="1"/>
        <end position="52"/>
    </location>
</feature>
<proteinExistence type="predicted"/>
<dbReference type="GO" id="GO:0005794">
    <property type="term" value="C:Golgi apparatus"/>
    <property type="evidence" value="ECO:0007669"/>
    <property type="project" value="TreeGrafter"/>
</dbReference>
<dbReference type="AlphaFoldDB" id="A0AB34HFG1"/>
<gene>
    <name evidence="2" type="ORF">J1605_021656</name>
</gene>
<dbReference type="Proteomes" id="UP001159641">
    <property type="component" value="Unassembled WGS sequence"/>
</dbReference>
<feature type="compositionally biased region" description="Basic and acidic residues" evidence="1">
    <location>
        <begin position="29"/>
        <end position="47"/>
    </location>
</feature>
<evidence type="ECO:0000256" key="1">
    <source>
        <dbReference type="SAM" id="MobiDB-lite"/>
    </source>
</evidence>
<evidence type="ECO:0000313" key="3">
    <source>
        <dbReference type="Proteomes" id="UP001159641"/>
    </source>
</evidence>
<dbReference type="PANTHER" id="PTHR21581">
    <property type="entry name" value="D-ALANYL-D-ALANINE CARBOXYPEPTIDASE"/>
    <property type="match status" value="1"/>
</dbReference>
<organism evidence="2 3">
    <name type="scientific">Eschrichtius robustus</name>
    <name type="common">California gray whale</name>
    <name type="synonym">Eschrichtius gibbosus</name>
    <dbReference type="NCBI Taxonomy" id="9764"/>
    <lineage>
        <taxon>Eukaryota</taxon>
        <taxon>Metazoa</taxon>
        <taxon>Chordata</taxon>
        <taxon>Craniata</taxon>
        <taxon>Vertebrata</taxon>
        <taxon>Euteleostomi</taxon>
        <taxon>Mammalia</taxon>
        <taxon>Eutheria</taxon>
        <taxon>Laurasiatheria</taxon>
        <taxon>Artiodactyla</taxon>
        <taxon>Whippomorpha</taxon>
        <taxon>Cetacea</taxon>
        <taxon>Mysticeti</taxon>
        <taxon>Eschrichtiidae</taxon>
        <taxon>Eschrichtius</taxon>
    </lineage>
</organism>
<dbReference type="EMBL" id="JAIQCJ010001387">
    <property type="protein sequence ID" value="KAJ8789958.1"/>
    <property type="molecule type" value="Genomic_DNA"/>
</dbReference>
<accession>A0AB34HFG1</accession>
<sequence>MRHRVSTLGPPSSLAVSQSPVLLGGRPGKLREDATRPAHRRVGDTPRRATGKGDVAKEDRCWLFLFLLSAIWIESQLQMRVTGRHVERHLSPASACVHLPELRESGPAQTGSGGKLDSLGQGCSMVPFSMRILHAELQQYLGNPQESLDRLHRVKAVCSKAVSQGLPAGSTLSLRPSAPTRHACCHVVLPLTPRARRSDTGVAVMAAVATGVCSVLPPARRVLWSVLYVRAP</sequence>
<dbReference type="GO" id="GO:0030008">
    <property type="term" value="C:TRAPP complex"/>
    <property type="evidence" value="ECO:0007669"/>
    <property type="project" value="TreeGrafter"/>
</dbReference>
<keyword evidence="3" id="KW-1185">Reference proteome</keyword>
<comment type="caution">
    <text evidence="2">The sequence shown here is derived from an EMBL/GenBank/DDBJ whole genome shotgun (WGS) entry which is preliminary data.</text>
</comment>
<protein>
    <submittedName>
        <fullName evidence="2">Uncharacterized protein</fullName>
    </submittedName>
</protein>
<evidence type="ECO:0000313" key="2">
    <source>
        <dbReference type="EMBL" id="KAJ8789958.1"/>
    </source>
</evidence>
<name>A0AB34HFG1_ESCRO</name>
<reference evidence="2 3" key="1">
    <citation type="submission" date="2022-11" db="EMBL/GenBank/DDBJ databases">
        <title>Whole genome sequence of Eschrichtius robustus ER-17-0199.</title>
        <authorList>
            <person name="Bruniche-Olsen A."/>
            <person name="Black A.N."/>
            <person name="Fields C.J."/>
            <person name="Walden K."/>
            <person name="Dewoody J.A."/>
        </authorList>
    </citation>
    <scope>NUCLEOTIDE SEQUENCE [LARGE SCALE GENOMIC DNA]</scope>
    <source>
        <strain evidence="2">ER-17-0199</strain>
        <tissue evidence="2">Blubber</tissue>
    </source>
</reference>